<evidence type="ECO:0000259" key="6">
    <source>
        <dbReference type="PROSITE" id="PS50111"/>
    </source>
</evidence>
<dbReference type="GO" id="GO:0006935">
    <property type="term" value="P:chemotaxis"/>
    <property type="evidence" value="ECO:0007669"/>
    <property type="project" value="InterPro"/>
</dbReference>
<evidence type="ECO:0000256" key="2">
    <source>
        <dbReference type="ARBA" id="ARBA00029447"/>
    </source>
</evidence>
<name>A0A917CBF3_9HYPH</name>
<evidence type="ECO:0000259" key="7">
    <source>
        <dbReference type="PROSITE" id="PS50885"/>
    </source>
</evidence>
<dbReference type="InterPro" id="IPR003660">
    <property type="entry name" value="HAMP_dom"/>
</dbReference>
<dbReference type="InterPro" id="IPR004090">
    <property type="entry name" value="Chemotax_Me-accpt_rcpt"/>
</dbReference>
<evidence type="ECO:0000313" key="9">
    <source>
        <dbReference type="Proteomes" id="UP000606044"/>
    </source>
</evidence>
<sequence length="569" mass="59819">MRLFSRPRFAIRSTIGRKLGLVLGLLSLLTLAVSGFGYWQIALEQNRAEEIEKIWNGALQAQTLARSIEHAVVAANAVYTAKDKDAARAKLEGLQNALKTVAAQREPFFEALGAQLDDMRRARLSAQINEFIAYQEDTAQLGLMISPAAALLQANEEPTIRSREQMVSTITALGNEVLAGLERTRTIVADSRADAQVALIAVPAVGLLMVLIVAGWLTSRQIQRPLAGLKTTTAALAANNLEVEVPFTGRKDEIGEMAQAIAVFRQALLEKREQDAALLARSAADHARAEHLEEAARAFEEEANAMMSAVAEASEKMNSAAGSMADATSATQERAKAASDAAAAAARAVDSISGSARHLSDSADEIGNRIRTTSEIAQAALTETEQTGQAANQLVAAVGKISDVVSVIASIAEQTNLLALNATIEAARAGDKGRGFSVVASEVKALAEQTARATQQVTEEIANIQDASRGTSKAVGLIGETIRNMNLLAREVADAAVGQGHASRDIAVSVDEAAGGSRTVFASIDGVQASVATNGGHVAQVQTLAVNLSERAQLLGRSVETFLSCVRAA</sequence>
<dbReference type="PRINTS" id="PR00260">
    <property type="entry name" value="CHEMTRNSDUCR"/>
</dbReference>
<dbReference type="AlphaFoldDB" id="A0A917CBF3"/>
<keyword evidence="5" id="KW-0472">Membrane</keyword>
<organism evidence="8 9">
    <name type="scientific">Azorhizobium oxalatiphilum</name>
    <dbReference type="NCBI Taxonomy" id="980631"/>
    <lineage>
        <taxon>Bacteria</taxon>
        <taxon>Pseudomonadati</taxon>
        <taxon>Pseudomonadota</taxon>
        <taxon>Alphaproteobacteria</taxon>
        <taxon>Hyphomicrobiales</taxon>
        <taxon>Xanthobacteraceae</taxon>
        <taxon>Azorhizobium</taxon>
    </lineage>
</organism>
<dbReference type="SUPFAM" id="SSF58104">
    <property type="entry name" value="Methyl-accepting chemotaxis protein (MCP) signaling domain"/>
    <property type="match status" value="1"/>
</dbReference>
<feature type="transmembrane region" description="Helical" evidence="5">
    <location>
        <begin position="197"/>
        <end position="217"/>
    </location>
</feature>
<dbReference type="GO" id="GO:0007165">
    <property type="term" value="P:signal transduction"/>
    <property type="evidence" value="ECO:0007669"/>
    <property type="project" value="UniProtKB-KW"/>
</dbReference>
<dbReference type="CDD" id="cd06225">
    <property type="entry name" value="HAMP"/>
    <property type="match status" value="1"/>
</dbReference>
<dbReference type="PANTHER" id="PTHR32089">
    <property type="entry name" value="METHYL-ACCEPTING CHEMOTAXIS PROTEIN MCPB"/>
    <property type="match status" value="1"/>
</dbReference>
<dbReference type="SMART" id="SM00283">
    <property type="entry name" value="MA"/>
    <property type="match status" value="1"/>
</dbReference>
<keyword evidence="5" id="KW-1133">Transmembrane helix</keyword>
<proteinExistence type="inferred from homology"/>
<evidence type="ECO:0000256" key="5">
    <source>
        <dbReference type="SAM" id="Phobius"/>
    </source>
</evidence>
<feature type="domain" description="Methyl-accepting transducer" evidence="6">
    <location>
        <begin position="313"/>
        <end position="549"/>
    </location>
</feature>
<evidence type="ECO:0000256" key="4">
    <source>
        <dbReference type="SAM" id="Coils"/>
    </source>
</evidence>
<dbReference type="Gene3D" id="6.10.340.10">
    <property type="match status" value="1"/>
</dbReference>
<feature type="domain" description="HAMP" evidence="7">
    <location>
        <begin position="220"/>
        <end position="273"/>
    </location>
</feature>
<comment type="caution">
    <text evidence="8">The sequence shown here is derived from an EMBL/GenBank/DDBJ whole genome shotgun (WGS) entry which is preliminary data.</text>
</comment>
<dbReference type="InterPro" id="IPR004089">
    <property type="entry name" value="MCPsignal_dom"/>
</dbReference>
<evidence type="ECO:0000256" key="3">
    <source>
        <dbReference type="PROSITE-ProRule" id="PRU00284"/>
    </source>
</evidence>
<dbReference type="RefSeq" id="WP_188583165.1">
    <property type="nucleotide sequence ID" value="NZ_BMCT01000008.1"/>
</dbReference>
<dbReference type="PROSITE" id="PS50885">
    <property type="entry name" value="HAMP"/>
    <property type="match status" value="1"/>
</dbReference>
<dbReference type="Pfam" id="PF00672">
    <property type="entry name" value="HAMP"/>
    <property type="match status" value="1"/>
</dbReference>
<evidence type="ECO:0000256" key="1">
    <source>
        <dbReference type="ARBA" id="ARBA00023224"/>
    </source>
</evidence>
<dbReference type="GO" id="GO:0016020">
    <property type="term" value="C:membrane"/>
    <property type="evidence" value="ECO:0007669"/>
    <property type="project" value="InterPro"/>
</dbReference>
<dbReference type="Proteomes" id="UP000606044">
    <property type="component" value="Unassembled WGS sequence"/>
</dbReference>
<keyword evidence="5" id="KW-0812">Transmembrane</keyword>
<dbReference type="SMART" id="SM00304">
    <property type="entry name" value="HAMP"/>
    <property type="match status" value="1"/>
</dbReference>
<evidence type="ECO:0000313" key="8">
    <source>
        <dbReference type="EMBL" id="GGF81389.1"/>
    </source>
</evidence>
<keyword evidence="9" id="KW-1185">Reference proteome</keyword>
<protein>
    <submittedName>
        <fullName evidence="8">Methyl-accepting chemotaxis protein</fullName>
    </submittedName>
</protein>
<accession>A0A917CBF3</accession>
<dbReference type="EMBL" id="BMCT01000008">
    <property type="protein sequence ID" value="GGF81389.1"/>
    <property type="molecule type" value="Genomic_DNA"/>
</dbReference>
<feature type="coiled-coil region" evidence="4">
    <location>
        <begin position="289"/>
        <end position="316"/>
    </location>
</feature>
<reference evidence="8" key="1">
    <citation type="journal article" date="2014" name="Int. J. Syst. Evol. Microbiol.">
        <title>Complete genome sequence of Corynebacterium casei LMG S-19264T (=DSM 44701T), isolated from a smear-ripened cheese.</title>
        <authorList>
            <consortium name="US DOE Joint Genome Institute (JGI-PGF)"/>
            <person name="Walter F."/>
            <person name="Albersmeier A."/>
            <person name="Kalinowski J."/>
            <person name="Ruckert C."/>
        </authorList>
    </citation>
    <scope>NUCLEOTIDE SEQUENCE</scope>
    <source>
        <strain evidence="8">CCM 7897</strain>
    </source>
</reference>
<keyword evidence="4" id="KW-0175">Coiled coil</keyword>
<dbReference type="PROSITE" id="PS50111">
    <property type="entry name" value="CHEMOTAXIS_TRANSDUC_2"/>
    <property type="match status" value="1"/>
</dbReference>
<reference evidence="8" key="2">
    <citation type="submission" date="2020-09" db="EMBL/GenBank/DDBJ databases">
        <authorList>
            <person name="Sun Q."/>
            <person name="Sedlacek I."/>
        </authorList>
    </citation>
    <scope>NUCLEOTIDE SEQUENCE</scope>
    <source>
        <strain evidence="8">CCM 7897</strain>
    </source>
</reference>
<comment type="similarity">
    <text evidence="2">Belongs to the methyl-accepting chemotaxis (MCP) protein family.</text>
</comment>
<dbReference type="PANTHER" id="PTHR32089:SF112">
    <property type="entry name" value="LYSOZYME-LIKE PROTEIN-RELATED"/>
    <property type="match status" value="1"/>
</dbReference>
<dbReference type="Pfam" id="PF00015">
    <property type="entry name" value="MCPsignal"/>
    <property type="match status" value="1"/>
</dbReference>
<keyword evidence="1 3" id="KW-0807">Transducer</keyword>
<dbReference type="GO" id="GO:0004888">
    <property type="term" value="F:transmembrane signaling receptor activity"/>
    <property type="evidence" value="ECO:0007669"/>
    <property type="project" value="InterPro"/>
</dbReference>
<gene>
    <name evidence="8" type="ORF">GCM10007301_46900</name>
</gene>
<dbReference type="Gene3D" id="1.10.287.950">
    <property type="entry name" value="Methyl-accepting chemotaxis protein"/>
    <property type="match status" value="1"/>
</dbReference>